<dbReference type="InterPro" id="IPR045122">
    <property type="entry name" value="Csc1-like"/>
</dbReference>
<dbReference type="PaxDb" id="29760-VIT_13s0019g00820.t01"/>
<dbReference type="GO" id="GO:0005227">
    <property type="term" value="F:calcium-activated cation channel activity"/>
    <property type="evidence" value="ECO:0007669"/>
    <property type="project" value="InterPro"/>
</dbReference>
<organism evidence="3 4">
    <name type="scientific">Vitis vinifera</name>
    <name type="common">Grape</name>
    <dbReference type="NCBI Taxonomy" id="29760"/>
    <lineage>
        <taxon>Eukaryota</taxon>
        <taxon>Viridiplantae</taxon>
        <taxon>Streptophyta</taxon>
        <taxon>Embryophyta</taxon>
        <taxon>Tracheophyta</taxon>
        <taxon>Spermatophyta</taxon>
        <taxon>Magnoliopsida</taxon>
        <taxon>eudicotyledons</taxon>
        <taxon>Gunneridae</taxon>
        <taxon>Pentapetalae</taxon>
        <taxon>rosids</taxon>
        <taxon>Vitales</taxon>
        <taxon>Vitaceae</taxon>
        <taxon>Viteae</taxon>
        <taxon>Vitis</taxon>
    </lineage>
</organism>
<dbReference type="Pfam" id="PF13967">
    <property type="entry name" value="RSN1_TM"/>
    <property type="match status" value="1"/>
</dbReference>
<evidence type="ECO:0000256" key="1">
    <source>
        <dbReference type="SAM" id="Phobius"/>
    </source>
</evidence>
<evidence type="ECO:0000313" key="4">
    <source>
        <dbReference type="Proteomes" id="UP000009183"/>
    </source>
</evidence>
<keyword evidence="1" id="KW-0812">Transmembrane</keyword>
<dbReference type="AlphaFoldDB" id="F6GX74"/>
<dbReference type="EMBL" id="FN594963">
    <property type="protein sequence ID" value="CCB44560.1"/>
    <property type="molecule type" value="Genomic_DNA"/>
</dbReference>
<protein>
    <recommendedName>
        <fullName evidence="2">CSC1/OSCA1-like N-terminal transmembrane domain-containing protein</fullName>
    </recommendedName>
</protein>
<sequence length="111" mass="12676">MNAQSLFASAAINIGLALITIFLFSILKKQPSNAPIYYSRRLSHRHPIPSHHHHHNWCCSTLLRFLPSVSWIPQAFRVSEDEILHTSGLDALVVIRLFKFGSFFLLLLLLL</sequence>
<evidence type="ECO:0000259" key="2">
    <source>
        <dbReference type="Pfam" id="PF13967"/>
    </source>
</evidence>
<feature type="transmembrane region" description="Helical" evidence="1">
    <location>
        <begin position="6"/>
        <end position="27"/>
    </location>
</feature>
<dbReference type="OrthoDB" id="1689567at2759"/>
<dbReference type="InParanoid" id="F6GX74"/>
<feature type="transmembrane region" description="Helical" evidence="1">
    <location>
        <begin position="91"/>
        <end position="110"/>
    </location>
</feature>
<accession>F6GX74</accession>
<evidence type="ECO:0000313" key="3">
    <source>
        <dbReference type="EMBL" id="CCB44560.1"/>
    </source>
</evidence>
<proteinExistence type="predicted"/>
<feature type="domain" description="CSC1/OSCA1-like N-terminal transmembrane" evidence="2">
    <location>
        <begin position="6"/>
        <end position="110"/>
    </location>
</feature>
<reference evidence="4" key="1">
    <citation type="journal article" date="2007" name="Nature">
        <title>The grapevine genome sequence suggests ancestral hexaploidization in major angiosperm phyla.</title>
        <authorList>
            <consortium name="The French-Italian Public Consortium for Grapevine Genome Characterization."/>
            <person name="Jaillon O."/>
            <person name="Aury J.-M."/>
            <person name="Noel B."/>
            <person name="Policriti A."/>
            <person name="Clepet C."/>
            <person name="Casagrande A."/>
            <person name="Choisne N."/>
            <person name="Aubourg S."/>
            <person name="Vitulo N."/>
            <person name="Jubin C."/>
            <person name="Vezzi A."/>
            <person name="Legeai F."/>
            <person name="Hugueney P."/>
            <person name="Dasilva C."/>
            <person name="Horner D."/>
            <person name="Mica E."/>
            <person name="Jublot D."/>
            <person name="Poulain J."/>
            <person name="Bruyere C."/>
            <person name="Billault A."/>
            <person name="Segurens B."/>
            <person name="Gouyvenoux M."/>
            <person name="Ugarte E."/>
            <person name="Cattonaro F."/>
            <person name="Anthouard V."/>
            <person name="Vico V."/>
            <person name="Del Fabbro C."/>
            <person name="Alaux M."/>
            <person name="Di Gaspero G."/>
            <person name="Dumas V."/>
            <person name="Felice N."/>
            <person name="Paillard S."/>
            <person name="Juman I."/>
            <person name="Moroldo M."/>
            <person name="Scalabrin S."/>
            <person name="Canaguier A."/>
            <person name="Le Clainche I."/>
            <person name="Malacrida G."/>
            <person name="Durand E."/>
            <person name="Pesole G."/>
            <person name="Laucou V."/>
            <person name="Chatelet P."/>
            <person name="Merdinoglu D."/>
            <person name="Delledonne M."/>
            <person name="Pezzotti M."/>
            <person name="Lecharny A."/>
            <person name="Scarpelli C."/>
            <person name="Artiguenave F."/>
            <person name="Pe M.E."/>
            <person name="Valle G."/>
            <person name="Morgante M."/>
            <person name="Caboche M."/>
            <person name="Adam-Blondon A.-F."/>
            <person name="Weissenbach J."/>
            <person name="Quetier F."/>
            <person name="Wincker P."/>
        </authorList>
    </citation>
    <scope>NUCLEOTIDE SEQUENCE [LARGE SCALE GENOMIC DNA]</scope>
    <source>
        <strain evidence="4">cv. Pinot noir / PN40024</strain>
    </source>
</reference>
<name>F6GX74_VITVI</name>
<keyword evidence="1" id="KW-1133">Transmembrane helix</keyword>
<keyword evidence="4" id="KW-1185">Reference proteome</keyword>
<dbReference type="PANTHER" id="PTHR13018">
    <property type="entry name" value="PROBABLE MEMBRANE PROTEIN DUF221-RELATED"/>
    <property type="match status" value="1"/>
</dbReference>
<dbReference type="Proteomes" id="UP000009183">
    <property type="component" value="Chromosome 13, unordered"/>
</dbReference>
<dbReference type="STRING" id="29760.F6GX74"/>
<keyword evidence="1" id="KW-0472">Membrane</keyword>
<dbReference type="HOGENOM" id="CLU_159611_0_0_1"/>
<dbReference type="InterPro" id="IPR032880">
    <property type="entry name" value="CSC1/OSCA1-like_N"/>
</dbReference>
<gene>
    <name evidence="3" type="ordered locus">VIT_13s0019g00820</name>
</gene>
<dbReference type="eggNOG" id="KOG1134">
    <property type="taxonomic scope" value="Eukaryota"/>
</dbReference>
<dbReference type="PANTHER" id="PTHR13018:SF141">
    <property type="entry name" value="OS01G0950900 PROTEIN"/>
    <property type="match status" value="1"/>
</dbReference>